<comment type="similarity">
    <text evidence="1">Belongs to the TrbG/VirB9 family.</text>
</comment>
<evidence type="ECO:0000256" key="3">
    <source>
        <dbReference type="SAM" id="SignalP"/>
    </source>
</evidence>
<evidence type="ECO:0000256" key="2">
    <source>
        <dbReference type="ARBA" id="ARBA00022729"/>
    </source>
</evidence>
<dbReference type="Gene3D" id="2.60.40.2500">
    <property type="match status" value="1"/>
</dbReference>
<dbReference type="InterPro" id="IPR038161">
    <property type="entry name" value="VirB9/CagX/TrbG_C_sf"/>
</dbReference>
<keyword evidence="2 3" id="KW-0732">Signal</keyword>
<gene>
    <name evidence="4" type="ORF">BLA13014_04569</name>
</gene>
<dbReference type="Proteomes" id="UP000494261">
    <property type="component" value="Unassembled WGS sequence"/>
</dbReference>
<dbReference type="AlphaFoldDB" id="A0A6P2NRZ9"/>
<protein>
    <submittedName>
        <fullName evidence="4">Conjugal transfer protein TrbG</fullName>
    </submittedName>
</protein>
<sequence length="298" mass="33645">MSKKWILAASVAVYALGAMSVSYAGQRYNELDDAVMAQAKRWQSGEKAKPLMSSDGKVVFPFGQAMPKLTCSPSRACDVEMEPGETPRKVILGDQANWTWEGADSIEKGKTVNHVVFQPKDNDLESNAIITTDRRTYHIKLYAPKTEGVYLNRIAFYYPEQLVSSWEAKMGSAAAAKAKDEESNVMPAPVAPDKMAFDYRIDGDADFRPIRVFNDGERVYIAMPDDIRHGEYPTLQLIDEKGDGMVVNYRRTVDDKAGTIYFVVDKLFTKAQLIRDSEKVQIIWKRKEKSRFAFWGRG</sequence>
<evidence type="ECO:0000313" key="5">
    <source>
        <dbReference type="Proteomes" id="UP000494261"/>
    </source>
</evidence>
<dbReference type="EMBL" id="CABVQC010000033">
    <property type="protein sequence ID" value="VWB97747.1"/>
    <property type="molecule type" value="Genomic_DNA"/>
</dbReference>
<dbReference type="RefSeq" id="WP_175024165.1">
    <property type="nucleotide sequence ID" value="NZ_CABVQC010000033.1"/>
</dbReference>
<organism evidence="4 5">
    <name type="scientific">Burkholderia aenigmatica</name>
    <dbReference type="NCBI Taxonomy" id="2015348"/>
    <lineage>
        <taxon>Bacteria</taxon>
        <taxon>Pseudomonadati</taxon>
        <taxon>Pseudomonadota</taxon>
        <taxon>Betaproteobacteria</taxon>
        <taxon>Burkholderiales</taxon>
        <taxon>Burkholderiaceae</taxon>
        <taxon>Burkholderia</taxon>
        <taxon>Burkholderia cepacia complex</taxon>
    </lineage>
</organism>
<name>A0A6P2NRZ9_9BURK</name>
<proteinExistence type="inferred from homology"/>
<dbReference type="Pfam" id="PF03524">
    <property type="entry name" value="CagX"/>
    <property type="match status" value="1"/>
</dbReference>
<reference evidence="4 5" key="1">
    <citation type="submission" date="2019-09" db="EMBL/GenBank/DDBJ databases">
        <authorList>
            <person name="Depoorter E."/>
        </authorList>
    </citation>
    <scope>NUCLEOTIDE SEQUENCE [LARGE SCALE GENOMIC DNA]</scope>
    <source>
        <strain evidence="4">LMG 13014</strain>
    </source>
</reference>
<feature type="chain" id="PRO_5027067466" evidence="3">
    <location>
        <begin position="25"/>
        <end position="298"/>
    </location>
</feature>
<evidence type="ECO:0000313" key="4">
    <source>
        <dbReference type="EMBL" id="VWB97747.1"/>
    </source>
</evidence>
<evidence type="ECO:0000256" key="1">
    <source>
        <dbReference type="ARBA" id="ARBA00006135"/>
    </source>
</evidence>
<dbReference type="InterPro" id="IPR033645">
    <property type="entry name" value="VirB9/CagX/TrbG_C"/>
</dbReference>
<feature type="signal peptide" evidence="3">
    <location>
        <begin position="1"/>
        <end position="24"/>
    </location>
</feature>
<accession>A0A6P2NRZ9</accession>
<dbReference type="InterPro" id="IPR010258">
    <property type="entry name" value="Conjugal_tfr_TrbG/VirB9/CagX"/>
</dbReference>
<dbReference type="CDD" id="cd06911">
    <property type="entry name" value="VirB9_CagX_TrbG"/>
    <property type="match status" value="1"/>
</dbReference>